<proteinExistence type="predicted"/>
<protein>
    <submittedName>
        <fullName evidence="1">Uncharacterized protein</fullName>
    </submittedName>
</protein>
<comment type="caution">
    <text evidence="1">The sequence shown here is derived from an EMBL/GenBank/DDBJ whole genome shotgun (WGS) entry which is preliminary data.</text>
</comment>
<evidence type="ECO:0000313" key="2">
    <source>
        <dbReference type="Proteomes" id="UP000013909"/>
    </source>
</evidence>
<reference evidence="1 2" key="1">
    <citation type="submission" date="2013-02" db="EMBL/GenBank/DDBJ databases">
        <title>A novel strain isolated from Lonar lake, Maharashtra, India.</title>
        <authorList>
            <person name="Singh A."/>
        </authorList>
    </citation>
    <scope>NUCLEOTIDE SEQUENCE [LARGE SCALE GENOMIC DNA]</scope>
    <source>
        <strain evidence="1 2">AK24</strain>
    </source>
</reference>
<dbReference type="Proteomes" id="UP000013909">
    <property type="component" value="Unassembled WGS sequence"/>
</dbReference>
<gene>
    <name evidence="1" type="ORF">ADIS_1591</name>
</gene>
<dbReference type="EMBL" id="AQHR01000048">
    <property type="protein sequence ID" value="EON77878.1"/>
    <property type="molecule type" value="Genomic_DNA"/>
</dbReference>
<dbReference type="AlphaFoldDB" id="R7ZV18"/>
<sequence length="65" mass="7075">MLLFEFIVKVKGVEFPLASPDHCSKTQFGLGCGVRVTVCPAVKLLEEGERVMVPPSEGEVVTDRV</sequence>
<name>R7ZV18_9BACT</name>
<accession>R7ZV18</accession>
<keyword evidence="2" id="KW-1185">Reference proteome</keyword>
<evidence type="ECO:0000313" key="1">
    <source>
        <dbReference type="EMBL" id="EON77878.1"/>
    </source>
</evidence>
<organism evidence="1 2">
    <name type="scientific">Lunatimonas lonarensis</name>
    <dbReference type="NCBI Taxonomy" id="1232681"/>
    <lineage>
        <taxon>Bacteria</taxon>
        <taxon>Pseudomonadati</taxon>
        <taxon>Bacteroidota</taxon>
        <taxon>Cytophagia</taxon>
        <taxon>Cytophagales</taxon>
        <taxon>Cyclobacteriaceae</taxon>
    </lineage>
</organism>